<keyword evidence="3" id="KW-1185">Reference proteome</keyword>
<feature type="compositionally biased region" description="Basic and acidic residues" evidence="1">
    <location>
        <begin position="562"/>
        <end position="576"/>
    </location>
</feature>
<feature type="region of interest" description="Disordered" evidence="1">
    <location>
        <begin position="43"/>
        <end position="197"/>
    </location>
</feature>
<feature type="compositionally biased region" description="Basic and acidic residues" evidence="1">
    <location>
        <begin position="147"/>
        <end position="160"/>
    </location>
</feature>
<feature type="compositionally biased region" description="Pro residues" evidence="1">
    <location>
        <begin position="53"/>
        <end position="65"/>
    </location>
</feature>
<reference evidence="2 3" key="1">
    <citation type="journal article" date="2021" name="Elife">
        <title>Chloroplast acquisition without the gene transfer in kleptoplastic sea slugs, Plakobranchus ocellatus.</title>
        <authorList>
            <person name="Maeda T."/>
            <person name="Takahashi S."/>
            <person name="Yoshida T."/>
            <person name="Shimamura S."/>
            <person name="Takaki Y."/>
            <person name="Nagai Y."/>
            <person name="Toyoda A."/>
            <person name="Suzuki Y."/>
            <person name="Arimoto A."/>
            <person name="Ishii H."/>
            <person name="Satoh N."/>
            <person name="Nishiyama T."/>
            <person name="Hasebe M."/>
            <person name="Maruyama T."/>
            <person name="Minagawa J."/>
            <person name="Obokata J."/>
            <person name="Shigenobu S."/>
        </authorList>
    </citation>
    <scope>NUCLEOTIDE SEQUENCE [LARGE SCALE GENOMIC DNA]</scope>
</reference>
<evidence type="ECO:0000313" key="2">
    <source>
        <dbReference type="EMBL" id="GFS22785.1"/>
    </source>
</evidence>
<feature type="compositionally biased region" description="Basic and acidic residues" evidence="1">
    <location>
        <begin position="509"/>
        <end position="528"/>
    </location>
</feature>
<proteinExistence type="predicted"/>
<feature type="region of interest" description="Disordered" evidence="1">
    <location>
        <begin position="365"/>
        <end position="443"/>
    </location>
</feature>
<feature type="compositionally biased region" description="Acidic residues" evidence="1">
    <location>
        <begin position="173"/>
        <end position="189"/>
    </location>
</feature>
<feature type="region of interest" description="Disordered" evidence="1">
    <location>
        <begin position="506"/>
        <end position="652"/>
    </location>
</feature>
<organism evidence="2 3">
    <name type="scientific">Elysia marginata</name>
    <dbReference type="NCBI Taxonomy" id="1093978"/>
    <lineage>
        <taxon>Eukaryota</taxon>
        <taxon>Metazoa</taxon>
        <taxon>Spiralia</taxon>
        <taxon>Lophotrochozoa</taxon>
        <taxon>Mollusca</taxon>
        <taxon>Gastropoda</taxon>
        <taxon>Heterobranchia</taxon>
        <taxon>Euthyneura</taxon>
        <taxon>Panpulmonata</taxon>
        <taxon>Sacoglossa</taxon>
        <taxon>Placobranchoidea</taxon>
        <taxon>Plakobranchidae</taxon>
        <taxon>Elysia</taxon>
    </lineage>
</organism>
<feature type="region of interest" description="Disordered" evidence="1">
    <location>
        <begin position="709"/>
        <end position="787"/>
    </location>
</feature>
<sequence length="892" mass="98193">MRLDCISKNGTLQNVENCKNHDMFKRAEVLQAVCDNWPVCEEPAGERKRTQPSPSPGWPDQPPSRAPSRSAGHPTTAPDVTRIDIFPDSNGNPATRSGPAFALTTKPPRSTFTRSVDQSSRNSSAQKKPSRSGTSASATLHPSRSADSTKGRSKQTDGRKVNSKFGGSVGDVNNDENDDDDGAEDDDDGGSGVYCVIRSGVTPRTRTRRQVAGALTKHQFRQVCARPHQAVVFTADTASLLLRSGPPLLIRPATDVSLNRSTTRSAIQRVTDVNYLTELHGLSRSKSGIESSSRRGQDLYRARLALGRSSSLKSADLNQSHKDAASSKENLAPASVLQRATSEEIVCRKSSAEVKKKRLDTQQVAYISRDSSAARRQNQRTSGQTHAQSEPSSSATSVNMANRQQLKKAPQQKSRPAQQGEAPAGNQKTLIPSKHGFHPRSHSPTFKRLIAASERLQETQPGAHDSSVNAASVSSYPVDSYPYGSSSSDSLRDLRTTFSQDQVNGMLYADRDSNDNIAKDNSNSKKDANSSSPPYLRERKTRATHKHHTVSRQQPSLPVADTGERRGRGEVREARLVKRKTQSHVMRQRHDVSFDRQHQHRALAEDNTSSTAPGPLDHHSREPQAYTKRTSRLPEPGGGEHAPPTSPPTASHYGIEMEARVREGQPTQLHFFLPQLADGMSDGSGGNLTGRSNYRDRRLELLDWRDSRGSASDGGLHHDSSAPGPGGALYLDNEENDPTSTTTITEIQTNNRSNSKSKHHHPPRPEQQTIRDPAPHRTNGHRGASKERITAYDLKHGHLTLNRGRQSPQYRDEGASLYQPHKHKRHISPLRANPQKVAEKPARNRRASNSPYRAPVYLESQLPSEKLKKQIEDFPTLVSMDYSDTDTSLQVR</sequence>
<evidence type="ECO:0000313" key="3">
    <source>
        <dbReference type="Proteomes" id="UP000762676"/>
    </source>
</evidence>
<comment type="caution">
    <text evidence="2">The sequence shown here is derived from an EMBL/GenBank/DDBJ whole genome shotgun (WGS) entry which is preliminary data.</text>
</comment>
<accession>A0AAV4JK43</accession>
<feature type="compositionally biased region" description="Basic and acidic residues" evidence="1">
    <location>
        <begin position="588"/>
        <end position="597"/>
    </location>
</feature>
<feature type="compositionally biased region" description="Polar residues" evidence="1">
    <location>
        <begin position="365"/>
        <end position="404"/>
    </location>
</feature>
<feature type="compositionally biased region" description="Polar residues" evidence="1">
    <location>
        <begin position="107"/>
        <end position="146"/>
    </location>
</feature>
<protein>
    <submittedName>
        <fullName evidence="2">Uncharacterized protein</fullName>
    </submittedName>
</protein>
<name>A0AAV4JK43_9GAST</name>
<dbReference type="Proteomes" id="UP000762676">
    <property type="component" value="Unassembled WGS sequence"/>
</dbReference>
<feature type="compositionally biased region" description="Low complexity" evidence="1">
    <location>
        <begin position="739"/>
        <end position="749"/>
    </location>
</feature>
<feature type="compositionally biased region" description="Basic residues" evidence="1">
    <location>
        <begin position="539"/>
        <end position="550"/>
    </location>
</feature>
<dbReference type="AlphaFoldDB" id="A0AAV4JK43"/>
<feature type="region of interest" description="Disordered" evidence="1">
    <location>
        <begin position="312"/>
        <end position="342"/>
    </location>
</feature>
<feature type="region of interest" description="Disordered" evidence="1">
    <location>
        <begin position="817"/>
        <end position="856"/>
    </location>
</feature>
<evidence type="ECO:0000256" key="1">
    <source>
        <dbReference type="SAM" id="MobiDB-lite"/>
    </source>
</evidence>
<dbReference type="EMBL" id="BMAT01006946">
    <property type="protein sequence ID" value="GFS22785.1"/>
    <property type="molecule type" value="Genomic_DNA"/>
</dbReference>
<gene>
    <name evidence="2" type="ORF">ElyMa_003372700</name>
</gene>